<dbReference type="eggNOG" id="COG3409">
    <property type="taxonomic scope" value="Bacteria"/>
</dbReference>
<comment type="caution">
    <text evidence="1">The sequence shown here is derived from an EMBL/GenBank/DDBJ whole genome shotgun (WGS) entry which is preliminary data.</text>
</comment>
<evidence type="ECO:0000313" key="1">
    <source>
        <dbReference type="EMBL" id="EHF00056.1"/>
    </source>
</evidence>
<dbReference type="RefSeq" id="WP_007859731.1">
    <property type="nucleotide sequence ID" value="NZ_JH376420.1"/>
</dbReference>
<dbReference type="Gene3D" id="2.10.270.10">
    <property type="entry name" value="Cholin Binding"/>
    <property type="match status" value="1"/>
</dbReference>
<gene>
    <name evidence="1" type="ORF">HMPREF9469_00970</name>
</gene>
<reference evidence="1 2" key="1">
    <citation type="submission" date="2011-08" db="EMBL/GenBank/DDBJ databases">
        <title>The Genome Sequence of Clostridium citroniae WAL-17108.</title>
        <authorList>
            <consortium name="The Broad Institute Genome Sequencing Platform"/>
            <person name="Earl A."/>
            <person name="Ward D."/>
            <person name="Feldgarden M."/>
            <person name="Gevers D."/>
            <person name="Finegold S.M."/>
            <person name="Summanen P.H."/>
            <person name="Molitoris D.R."/>
            <person name="Vaisanen M.L."/>
            <person name="Daigneault M."/>
            <person name="Allen-Vercoe E."/>
            <person name="Young S.K."/>
            <person name="Zeng Q."/>
            <person name="Gargeya S."/>
            <person name="Fitzgerald M."/>
            <person name="Haas B."/>
            <person name="Abouelleil A."/>
            <person name="Alvarado L."/>
            <person name="Arachchi H.M."/>
            <person name="Berlin A."/>
            <person name="Brown A."/>
            <person name="Chapman S.B."/>
            <person name="Chen Z."/>
            <person name="Dunbar C."/>
            <person name="Freedman E."/>
            <person name="Gearin G."/>
            <person name="Gellesch M."/>
            <person name="Goldberg J."/>
            <person name="Griggs A."/>
            <person name="Gujja S."/>
            <person name="Heiman D."/>
            <person name="Howarth C."/>
            <person name="Larson L."/>
            <person name="Lui A."/>
            <person name="MacDonald P.J.P."/>
            <person name="Montmayeur A."/>
            <person name="Murphy C."/>
            <person name="Neiman D."/>
            <person name="Pearson M."/>
            <person name="Priest M."/>
            <person name="Roberts A."/>
            <person name="Saif S."/>
            <person name="Shea T."/>
            <person name="Shenoy N."/>
            <person name="Sisk P."/>
            <person name="Stolte C."/>
            <person name="Sykes S."/>
            <person name="Wortman J."/>
            <person name="Nusbaum C."/>
            <person name="Birren B."/>
        </authorList>
    </citation>
    <scope>NUCLEOTIDE SEQUENCE [LARGE SCALE GENOMIC DNA]</scope>
    <source>
        <strain evidence="1 2">WAL-17108</strain>
    </source>
</reference>
<dbReference type="AlphaFoldDB" id="G5HEU7"/>
<proteinExistence type="predicted"/>
<dbReference type="EMBL" id="ADLJ01000007">
    <property type="protein sequence ID" value="EHF00056.1"/>
    <property type="molecule type" value="Genomic_DNA"/>
</dbReference>
<name>G5HEU7_9FIRM</name>
<evidence type="ECO:0000313" key="2">
    <source>
        <dbReference type="Proteomes" id="UP000003763"/>
    </source>
</evidence>
<dbReference type="SUPFAM" id="SSF69360">
    <property type="entry name" value="Cell wall binding repeat"/>
    <property type="match status" value="1"/>
</dbReference>
<dbReference type="Proteomes" id="UP000003763">
    <property type="component" value="Unassembled WGS sequence"/>
</dbReference>
<protein>
    <recommendedName>
        <fullName evidence="3">Peptidase C51 domain-containing protein</fullName>
    </recommendedName>
</protein>
<sequence>MAALFKPIRLNLMERNSDCIMDNAYAKGKKLFWGDYFQYTPTGVSLAKKAGRYITDGSKVQRGDLAFFYYSSLGRVGHVLAAYVVSVNQTKQTIYIKSIEGNTSGVAYERNGGMVAIKEYTIKFSEIGGKNKFNGFARPMYGNDTCTIDEFIEILEGEVGYIEKASNSQLDSKTSNSGDNNYTKYGKWYGCNGVAWCAQFVSWCGYVACKKHMELTRTGWERQTDGTWKYLLNGEYIRDSWKEIATAAGKQWFAFVGDGTMVTGWFGNAENGWYYMNPADGAMLSSQWFDINGKWYYATKSGLTAQNTYVKSTTSGVYCWLNTDGIWEEKWDTTTPDLLKYELAE</sequence>
<organism evidence="1 2">
    <name type="scientific">[Clostridium] citroniae WAL-17108</name>
    <dbReference type="NCBI Taxonomy" id="742733"/>
    <lineage>
        <taxon>Bacteria</taxon>
        <taxon>Bacillati</taxon>
        <taxon>Bacillota</taxon>
        <taxon>Clostridia</taxon>
        <taxon>Lachnospirales</taxon>
        <taxon>Lachnospiraceae</taxon>
        <taxon>Enterocloster</taxon>
    </lineage>
</organism>
<evidence type="ECO:0008006" key="3">
    <source>
        <dbReference type="Google" id="ProtNLM"/>
    </source>
</evidence>
<dbReference type="HOGENOM" id="CLU_868158_0_0_9"/>
<dbReference type="PATRIC" id="fig|742733.3.peg.976"/>
<accession>G5HEU7</accession>